<proteinExistence type="predicted"/>
<feature type="DNA-binding region" description="H-T-H motif" evidence="2">
    <location>
        <begin position="37"/>
        <end position="56"/>
    </location>
</feature>
<dbReference type="InterPro" id="IPR050109">
    <property type="entry name" value="HTH-type_TetR-like_transc_reg"/>
</dbReference>
<sequence length="212" mass="22346">MNATNQTPRPRRRDARANREAILVAAARVLRRDPEAAVDAVAAEAGLSRRAVYGHFSSREELLSELIGRGTAQIAAALSDVHDDDPAAHVARIGDVLWGQISHVRLVAQVVVRGPLEGAVARGLEPIRASLRDAVARGAAAGVFRDDVDHGIVARLIEESALAVLDEVVRRRMADEDARRLVVVTALGVAGLSWRDASAVADAVSGAPGGAE</sequence>
<dbReference type="InterPro" id="IPR009057">
    <property type="entry name" value="Homeodomain-like_sf"/>
</dbReference>
<gene>
    <name evidence="4" type="ORF">N8K70_06920</name>
</gene>
<evidence type="ECO:0000259" key="3">
    <source>
        <dbReference type="PROSITE" id="PS50977"/>
    </source>
</evidence>
<dbReference type="EMBL" id="CP118157">
    <property type="protein sequence ID" value="WOF24393.1"/>
    <property type="molecule type" value="Genomic_DNA"/>
</dbReference>
<keyword evidence="5" id="KW-1185">Reference proteome</keyword>
<dbReference type="GO" id="GO:0003700">
    <property type="term" value="F:DNA-binding transcription factor activity"/>
    <property type="evidence" value="ECO:0007669"/>
    <property type="project" value="TreeGrafter"/>
</dbReference>
<name>A0AA97FKD5_9MICO</name>
<feature type="domain" description="HTH tetR-type" evidence="3">
    <location>
        <begin position="16"/>
        <end position="74"/>
    </location>
</feature>
<dbReference type="Gene3D" id="1.10.357.10">
    <property type="entry name" value="Tetracycline Repressor, domain 2"/>
    <property type="match status" value="1"/>
</dbReference>
<dbReference type="PROSITE" id="PS50977">
    <property type="entry name" value="HTH_TETR_2"/>
    <property type="match status" value="1"/>
</dbReference>
<dbReference type="PANTHER" id="PTHR30055:SF209">
    <property type="entry name" value="POSSIBLE TRANSCRIPTIONAL REGULATORY PROTEIN (PROBABLY TETR-FAMILY)"/>
    <property type="match status" value="1"/>
</dbReference>
<dbReference type="SUPFAM" id="SSF46689">
    <property type="entry name" value="Homeodomain-like"/>
    <property type="match status" value="1"/>
</dbReference>
<dbReference type="Pfam" id="PF00440">
    <property type="entry name" value="TetR_N"/>
    <property type="match status" value="1"/>
</dbReference>
<evidence type="ECO:0000313" key="5">
    <source>
        <dbReference type="Proteomes" id="UP001305498"/>
    </source>
</evidence>
<evidence type="ECO:0000313" key="4">
    <source>
        <dbReference type="EMBL" id="WOF24393.1"/>
    </source>
</evidence>
<accession>A0AA97FKD5</accession>
<evidence type="ECO:0000256" key="1">
    <source>
        <dbReference type="ARBA" id="ARBA00023125"/>
    </source>
</evidence>
<dbReference type="RefSeq" id="WP_317140865.1">
    <property type="nucleotide sequence ID" value="NZ_CP118157.1"/>
</dbReference>
<dbReference type="InterPro" id="IPR036271">
    <property type="entry name" value="Tet_transcr_reg_TetR-rel_C_sf"/>
</dbReference>
<dbReference type="Proteomes" id="UP001305498">
    <property type="component" value="Chromosome"/>
</dbReference>
<evidence type="ECO:0000256" key="2">
    <source>
        <dbReference type="PROSITE-ProRule" id="PRU00335"/>
    </source>
</evidence>
<dbReference type="InterPro" id="IPR001647">
    <property type="entry name" value="HTH_TetR"/>
</dbReference>
<dbReference type="PANTHER" id="PTHR30055">
    <property type="entry name" value="HTH-TYPE TRANSCRIPTIONAL REGULATOR RUTR"/>
    <property type="match status" value="1"/>
</dbReference>
<organism evidence="4 5">
    <name type="scientific">Microbacterium betulae</name>
    <dbReference type="NCBI Taxonomy" id="2981139"/>
    <lineage>
        <taxon>Bacteria</taxon>
        <taxon>Bacillati</taxon>
        <taxon>Actinomycetota</taxon>
        <taxon>Actinomycetes</taxon>
        <taxon>Micrococcales</taxon>
        <taxon>Microbacteriaceae</taxon>
        <taxon>Microbacterium</taxon>
    </lineage>
</organism>
<dbReference type="SUPFAM" id="SSF48498">
    <property type="entry name" value="Tetracyclin repressor-like, C-terminal domain"/>
    <property type="match status" value="1"/>
</dbReference>
<dbReference type="AlphaFoldDB" id="A0AA97FKD5"/>
<reference evidence="4 5" key="1">
    <citation type="submission" date="2023-02" db="EMBL/GenBank/DDBJ databases">
        <title>Microbacterium betulae sp. nov., isolated from birch wood.</title>
        <authorList>
            <person name="Pasciak M."/>
            <person name="Pawlik K.J."/>
            <person name="Martynowski D."/>
            <person name="Laczmanski L."/>
            <person name="Ciekot J."/>
            <person name="Szponar B."/>
            <person name="Wojcik-Fatla A."/>
            <person name="Mackiewicz B."/>
            <person name="Farian E."/>
            <person name="Cholewa G."/>
            <person name="Cholewa A."/>
            <person name="Dutkiewicz J."/>
        </authorList>
    </citation>
    <scope>NUCLEOTIDE SEQUENCE [LARGE SCALE GENOMIC DNA]</scope>
    <source>
        <strain evidence="4 5">AB</strain>
    </source>
</reference>
<protein>
    <submittedName>
        <fullName evidence="4">TetR family transcriptional regulator</fullName>
    </submittedName>
</protein>
<keyword evidence="1 2" id="KW-0238">DNA-binding</keyword>
<dbReference type="KEGG" id="mbet:N8K70_06920"/>
<dbReference type="GO" id="GO:0000976">
    <property type="term" value="F:transcription cis-regulatory region binding"/>
    <property type="evidence" value="ECO:0007669"/>
    <property type="project" value="TreeGrafter"/>
</dbReference>